<feature type="compositionally biased region" description="Basic and acidic residues" evidence="1">
    <location>
        <begin position="1"/>
        <end position="17"/>
    </location>
</feature>
<dbReference type="Pfam" id="PF11204">
    <property type="entry name" value="DUF2985"/>
    <property type="match status" value="1"/>
</dbReference>
<keyword evidence="2" id="KW-0472">Membrane</keyword>
<feature type="compositionally biased region" description="Basic and acidic residues" evidence="1">
    <location>
        <begin position="743"/>
        <end position="762"/>
    </location>
</feature>
<feature type="region of interest" description="Disordered" evidence="1">
    <location>
        <begin position="1"/>
        <end position="85"/>
    </location>
</feature>
<feature type="region of interest" description="Disordered" evidence="1">
    <location>
        <begin position="702"/>
        <end position="762"/>
    </location>
</feature>
<evidence type="ECO:0008006" key="5">
    <source>
        <dbReference type="Google" id="ProtNLM"/>
    </source>
</evidence>
<feature type="compositionally biased region" description="Low complexity" evidence="1">
    <location>
        <begin position="190"/>
        <end position="203"/>
    </location>
</feature>
<sequence>MDRRDRPLSESDPDNHHLARPTSSIRGPSPVPSHRSIRSNISTVPATPGVEGATGNGSDYFTPLATGHSNAPSARSHASNPYRSPRAAAGVFGRADGLESLRQPSIRIRRLSGASSSRPVSNASIDSLAPPSQGFNYDGNRPRSLSQPDRAYLPQDATAHARHSRRLQELAMPRLTEEGNRPSMAELEAARSSPPLSPATSLPERGPLDEQTVEGSQTSSRRVRSSRRFWPGFGRRQDRDAEVDPQQQADAEYDEALVDWLDTIDPEVQTLSTLTNVQNSLFVPDLGSWINRRPTYSLSQHQLEHIPRLPLPQVAGQARTRRSTIEQSTLPVVDESTVLADNLEQVPDQVPGLHRSATITSQLTDSHYAALPHGHSLEGWTQEEKLELDDHVRHMLHSRRARMKRRLKGFGQYVSRPLGFLVTLYAVLITLFGLAWVLFMIGWIYVGDRQKYIIHVVDSVLVALFAIMGDGLAPFRAMDTYRLFFIVRYTRIIERAKKGKFPRPRSRLQKQNIPPEVRESMDLMAAGRVSLGQAPGFSHERRRPSNEGHSEFPPMADECHQLRDLEDGKSDATEDWLSVLTPKQQKRLIHHKKKMAKSHSFYKPQETFTHRAFPLSYLIAIVLLLDLHSCLQISLGATTWGIDYRTRNPAITTVILCLSITANITAGLTISRGDKISRKKDVVALLDRQALTGDAIKALEKRRKAESGEDTDLSRDPSGSKLDQRTDSPESGESSFAKLKKKASPEGKEMRAKLTKRGAVEY</sequence>
<feature type="compositionally biased region" description="Polar residues" evidence="1">
    <location>
        <begin position="113"/>
        <end position="125"/>
    </location>
</feature>
<dbReference type="Proteomes" id="UP001175261">
    <property type="component" value="Unassembled WGS sequence"/>
</dbReference>
<proteinExistence type="predicted"/>
<keyword evidence="2" id="KW-0812">Transmembrane</keyword>
<dbReference type="AlphaFoldDB" id="A0AA39GAD3"/>
<feature type="region of interest" description="Disordered" evidence="1">
    <location>
        <begin position="534"/>
        <end position="555"/>
    </location>
</feature>
<feature type="region of interest" description="Disordered" evidence="1">
    <location>
        <begin position="110"/>
        <end position="248"/>
    </location>
</feature>
<gene>
    <name evidence="3" type="ORF">NLU13_8830</name>
</gene>
<feature type="transmembrane region" description="Helical" evidence="2">
    <location>
        <begin position="418"/>
        <end position="446"/>
    </location>
</feature>
<evidence type="ECO:0000313" key="4">
    <source>
        <dbReference type="Proteomes" id="UP001175261"/>
    </source>
</evidence>
<dbReference type="PANTHER" id="PTHR35872">
    <property type="entry name" value="INTEGRAL MEMBRANE PROTEIN (AFU_ORTHOLOGUE AFUA_5G07110)"/>
    <property type="match status" value="1"/>
</dbReference>
<evidence type="ECO:0000313" key="3">
    <source>
        <dbReference type="EMBL" id="KAK0382914.1"/>
    </source>
</evidence>
<accession>A0AA39GAD3</accession>
<protein>
    <recommendedName>
        <fullName evidence="5">Integral membrane protein</fullName>
    </recommendedName>
</protein>
<dbReference type="PANTHER" id="PTHR35872:SF1">
    <property type="entry name" value="ALPHA-L-RHAMNOSIDASE C"/>
    <property type="match status" value="1"/>
</dbReference>
<feature type="compositionally biased region" description="Basic and acidic residues" evidence="1">
    <location>
        <begin position="702"/>
        <end position="715"/>
    </location>
</feature>
<name>A0AA39GAD3_SARSR</name>
<dbReference type="InterPro" id="IPR021369">
    <property type="entry name" value="DUF2985"/>
</dbReference>
<feature type="transmembrane region" description="Helical" evidence="2">
    <location>
        <begin position="452"/>
        <end position="473"/>
    </location>
</feature>
<dbReference type="EMBL" id="JAPDFR010000009">
    <property type="protein sequence ID" value="KAK0382914.1"/>
    <property type="molecule type" value="Genomic_DNA"/>
</dbReference>
<feature type="compositionally biased region" description="Polar residues" evidence="1">
    <location>
        <begin position="67"/>
        <end position="82"/>
    </location>
</feature>
<keyword evidence="2" id="KW-1133">Transmembrane helix</keyword>
<comment type="caution">
    <text evidence="3">The sequence shown here is derived from an EMBL/GenBank/DDBJ whole genome shotgun (WGS) entry which is preliminary data.</text>
</comment>
<organism evidence="3 4">
    <name type="scientific">Sarocladium strictum</name>
    <name type="common">Black bundle disease fungus</name>
    <name type="synonym">Acremonium strictum</name>
    <dbReference type="NCBI Taxonomy" id="5046"/>
    <lineage>
        <taxon>Eukaryota</taxon>
        <taxon>Fungi</taxon>
        <taxon>Dikarya</taxon>
        <taxon>Ascomycota</taxon>
        <taxon>Pezizomycotina</taxon>
        <taxon>Sordariomycetes</taxon>
        <taxon>Hypocreomycetidae</taxon>
        <taxon>Hypocreales</taxon>
        <taxon>Sarocladiaceae</taxon>
        <taxon>Sarocladium</taxon>
    </lineage>
</organism>
<keyword evidence="4" id="KW-1185">Reference proteome</keyword>
<evidence type="ECO:0000256" key="2">
    <source>
        <dbReference type="SAM" id="Phobius"/>
    </source>
</evidence>
<evidence type="ECO:0000256" key="1">
    <source>
        <dbReference type="SAM" id="MobiDB-lite"/>
    </source>
</evidence>
<reference evidence="3" key="1">
    <citation type="submission" date="2022-10" db="EMBL/GenBank/DDBJ databases">
        <title>Determination and structural analysis of whole genome sequence of Sarocladium strictum F4-1.</title>
        <authorList>
            <person name="Hu L."/>
            <person name="Jiang Y."/>
        </authorList>
    </citation>
    <scope>NUCLEOTIDE SEQUENCE</scope>
    <source>
        <strain evidence="3">F4-1</strain>
    </source>
</reference>